<proteinExistence type="predicted"/>
<reference evidence="3" key="1">
    <citation type="submission" date="2016-10" db="EMBL/GenBank/DDBJ databases">
        <authorList>
            <person name="Varghese N."/>
            <person name="Submissions S."/>
        </authorList>
    </citation>
    <scope>NUCLEOTIDE SEQUENCE [LARGE SCALE GENOMIC DNA]</scope>
    <source>
        <strain evidence="3">IBRC-M 10760</strain>
    </source>
</reference>
<organism evidence="2 3">
    <name type="scientific">Halorientalis regularis</name>
    <dbReference type="NCBI Taxonomy" id="660518"/>
    <lineage>
        <taxon>Archaea</taxon>
        <taxon>Methanobacteriati</taxon>
        <taxon>Methanobacteriota</taxon>
        <taxon>Stenosarchaea group</taxon>
        <taxon>Halobacteria</taxon>
        <taxon>Halobacteriales</taxon>
        <taxon>Haloarculaceae</taxon>
        <taxon>Halorientalis</taxon>
    </lineage>
</organism>
<keyword evidence="1" id="KW-1133">Transmembrane helix</keyword>
<keyword evidence="1" id="KW-0472">Membrane</keyword>
<keyword evidence="3" id="KW-1185">Reference proteome</keyword>
<evidence type="ECO:0000313" key="3">
    <source>
        <dbReference type="Proteomes" id="UP000199076"/>
    </source>
</evidence>
<name>A0A1G7U4I2_9EURY</name>
<dbReference type="Proteomes" id="UP000199076">
    <property type="component" value="Unassembled WGS sequence"/>
</dbReference>
<keyword evidence="1" id="KW-0812">Transmembrane</keyword>
<feature type="transmembrane region" description="Helical" evidence="1">
    <location>
        <begin position="42"/>
        <end position="65"/>
    </location>
</feature>
<dbReference type="EMBL" id="FNBK01000038">
    <property type="protein sequence ID" value="SDG42347.1"/>
    <property type="molecule type" value="Genomic_DNA"/>
</dbReference>
<sequence>MPAIPSPTHWRTWNAVGAVSVLAFVLSLAARDHLVAPLRAAGIPFGLLSGALLGLAVLSLFQFLYHLTGEDIADER</sequence>
<evidence type="ECO:0000256" key="1">
    <source>
        <dbReference type="SAM" id="Phobius"/>
    </source>
</evidence>
<feature type="transmembrane region" description="Helical" evidence="1">
    <location>
        <begin position="12"/>
        <end position="30"/>
    </location>
</feature>
<accession>A0A1G7U4I2</accession>
<evidence type="ECO:0000313" key="2">
    <source>
        <dbReference type="EMBL" id="SDG42347.1"/>
    </source>
</evidence>
<gene>
    <name evidence="2" type="ORF">SAMN05216218_1387</name>
</gene>
<protein>
    <submittedName>
        <fullName evidence="2">Uncharacterized protein</fullName>
    </submittedName>
</protein>
<dbReference type="RefSeq" id="WP_092695783.1">
    <property type="nucleotide sequence ID" value="NZ_FNBK01000038.1"/>
</dbReference>
<dbReference type="AlphaFoldDB" id="A0A1G7U4I2"/>